<dbReference type="CDD" id="cd06163">
    <property type="entry name" value="S2P-M50_PDZ_RseP-like"/>
    <property type="match status" value="2"/>
</dbReference>
<sequence length="455" mass="49078">MKLIQTILAFLVALGALVTIHEFGHYLAARLCGVKVLRFSVGMGKVIFSRKLGKDQTEWAISMLPLGGYVKMLDMREQGDIPIPQEDLAREFCRQSVWKRIIIVAAGPVANFLLAIVLYAGLFIHGIPEPIAKIRVPSNNSVAYEAGLRHGDRILSINGLAVQSWSEVQWKLMQRALAKGAAELVVERQASGASNGKESRVVDLPLQQLSAKDLEGDFLSKLGFSLARPAAIIGEILPGGPAQLAGLQQNDRVLAVNGVAVLDGLSFTEMVSASPGTPLKLHILRNQSEFDIVATPEPESNAGTRVGRLKVKLMLAPEMTVVSAGLFDSVLKAGQKTWDTSLMSFKMIGKMLVGEISLKNVTGPLTIADYAGQTSRTGVISYLSFMALISISLGVMNLLPIPVLDGGHLLYYSLEVLTGKPVSERFGEIAQRAGLALLMAMMAVAFFNDIVRLMS</sequence>
<dbReference type="InterPro" id="IPR001478">
    <property type="entry name" value="PDZ"/>
</dbReference>
<comment type="caution">
    <text evidence="13">The sequence shown here is derived from an EMBL/GenBank/DDBJ whole genome shotgun (WGS) entry which is preliminary data.</text>
</comment>
<evidence type="ECO:0000313" key="13">
    <source>
        <dbReference type="EMBL" id="MBC3860917.1"/>
    </source>
</evidence>
<evidence type="ECO:0000256" key="1">
    <source>
        <dbReference type="ARBA" id="ARBA00001947"/>
    </source>
</evidence>
<dbReference type="EMBL" id="JACOFV010000001">
    <property type="protein sequence ID" value="MBC3860917.1"/>
    <property type="molecule type" value="Genomic_DNA"/>
</dbReference>
<dbReference type="AlphaFoldDB" id="A0A923HAN9"/>
<dbReference type="Pfam" id="PF02163">
    <property type="entry name" value="Peptidase_M50"/>
    <property type="match status" value="1"/>
</dbReference>
<evidence type="ECO:0000259" key="12">
    <source>
        <dbReference type="PROSITE" id="PS50106"/>
    </source>
</evidence>
<protein>
    <recommendedName>
        <fullName evidence="11">Zinc metalloprotease</fullName>
        <ecNumber evidence="11">3.4.24.-</ecNumber>
    </recommendedName>
</protein>
<evidence type="ECO:0000256" key="10">
    <source>
        <dbReference type="ARBA" id="ARBA00023136"/>
    </source>
</evidence>
<name>A0A923HAN9_9BURK</name>
<keyword evidence="4" id="KW-0645">Protease</keyword>
<dbReference type="SMART" id="SM00228">
    <property type="entry name" value="PDZ"/>
    <property type="match status" value="2"/>
</dbReference>
<keyword evidence="14" id="KW-1185">Reference proteome</keyword>
<evidence type="ECO:0000256" key="5">
    <source>
        <dbReference type="ARBA" id="ARBA00022692"/>
    </source>
</evidence>
<evidence type="ECO:0000313" key="14">
    <source>
        <dbReference type="Proteomes" id="UP000634011"/>
    </source>
</evidence>
<keyword evidence="8 11" id="KW-1133">Transmembrane helix</keyword>
<dbReference type="Proteomes" id="UP000634011">
    <property type="component" value="Unassembled WGS sequence"/>
</dbReference>
<feature type="transmembrane region" description="Helical" evidence="11">
    <location>
        <begin position="429"/>
        <end position="451"/>
    </location>
</feature>
<feature type="domain" description="PDZ" evidence="12">
    <location>
        <begin position="203"/>
        <end position="289"/>
    </location>
</feature>
<dbReference type="Gene3D" id="2.30.42.10">
    <property type="match status" value="2"/>
</dbReference>
<dbReference type="InterPro" id="IPR008915">
    <property type="entry name" value="Peptidase_M50"/>
</dbReference>
<keyword evidence="10 11" id="KW-0472">Membrane</keyword>
<dbReference type="RefSeq" id="WP_186910832.1">
    <property type="nucleotide sequence ID" value="NZ_JACOFV010000001.1"/>
</dbReference>
<dbReference type="GO" id="GO:0004222">
    <property type="term" value="F:metalloendopeptidase activity"/>
    <property type="evidence" value="ECO:0007669"/>
    <property type="project" value="InterPro"/>
</dbReference>
<reference evidence="13" key="1">
    <citation type="submission" date="2020-08" db="EMBL/GenBank/DDBJ databases">
        <title>Novel species isolated from subtropical streams in China.</title>
        <authorList>
            <person name="Lu H."/>
        </authorList>
    </citation>
    <scope>NUCLEOTIDE SEQUENCE</scope>
    <source>
        <strain evidence="13">KACC 12607</strain>
    </source>
</reference>
<dbReference type="PANTHER" id="PTHR42837">
    <property type="entry name" value="REGULATOR OF SIGMA-E PROTEASE RSEP"/>
    <property type="match status" value="1"/>
</dbReference>
<evidence type="ECO:0000256" key="11">
    <source>
        <dbReference type="RuleBase" id="RU362031"/>
    </source>
</evidence>
<feature type="transmembrane region" description="Helical" evidence="11">
    <location>
        <begin position="379"/>
        <end position="399"/>
    </location>
</feature>
<dbReference type="InterPro" id="IPR041489">
    <property type="entry name" value="PDZ_6"/>
</dbReference>
<comment type="similarity">
    <text evidence="3 11">Belongs to the peptidase M50B family.</text>
</comment>
<evidence type="ECO:0000256" key="3">
    <source>
        <dbReference type="ARBA" id="ARBA00007931"/>
    </source>
</evidence>
<accession>A0A923HAN9</accession>
<dbReference type="PROSITE" id="PS50106">
    <property type="entry name" value="PDZ"/>
    <property type="match status" value="1"/>
</dbReference>
<feature type="transmembrane region" description="Helical" evidence="11">
    <location>
        <begin position="101"/>
        <end position="124"/>
    </location>
</feature>
<dbReference type="Pfam" id="PF17820">
    <property type="entry name" value="PDZ_6"/>
    <property type="match status" value="2"/>
</dbReference>
<evidence type="ECO:0000256" key="6">
    <source>
        <dbReference type="ARBA" id="ARBA00022801"/>
    </source>
</evidence>
<comment type="subcellular location">
    <subcellularLocation>
        <location evidence="2">Membrane</location>
        <topology evidence="2">Multi-pass membrane protein</topology>
    </subcellularLocation>
</comment>
<dbReference type="SUPFAM" id="SSF50156">
    <property type="entry name" value="PDZ domain-like"/>
    <property type="match status" value="2"/>
</dbReference>
<proteinExistence type="inferred from homology"/>
<gene>
    <name evidence="13" type="primary">rseP</name>
    <name evidence="13" type="ORF">H8K32_02300</name>
</gene>
<evidence type="ECO:0000256" key="9">
    <source>
        <dbReference type="ARBA" id="ARBA00023049"/>
    </source>
</evidence>
<evidence type="ECO:0000256" key="2">
    <source>
        <dbReference type="ARBA" id="ARBA00004141"/>
    </source>
</evidence>
<keyword evidence="6 11" id="KW-0378">Hydrolase</keyword>
<comment type="cofactor">
    <cofactor evidence="1 11">
        <name>Zn(2+)</name>
        <dbReference type="ChEBI" id="CHEBI:29105"/>
    </cofactor>
</comment>
<dbReference type="EC" id="3.4.24.-" evidence="11"/>
<dbReference type="GO" id="GO:0046872">
    <property type="term" value="F:metal ion binding"/>
    <property type="evidence" value="ECO:0007669"/>
    <property type="project" value="UniProtKB-KW"/>
</dbReference>
<evidence type="ECO:0000256" key="8">
    <source>
        <dbReference type="ARBA" id="ARBA00022989"/>
    </source>
</evidence>
<dbReference type="NCBIfam" id="TIGR00054">
    <property type="entry name" value="RIP metalloprotease RseP"/>
    <property type="match status" value="1"/>
</dbReference>
<keyword evidence="11" id="KW-0479">Metal-binding</keyword>
<keyword evidence="5 11" id="KW-0812">Transmembrane</keyword>
<dbReference type="CDD" id="cd23081">
    <property type="entry name" value="cpPDZ_EcRseP-like"/>
    <property type="match status" value="1"/>
</dbReference>
<evidence type="ECO:0000256" key="4">
    <source>
        <dbReference type="ARBA" id="ARBA00022670"/>
    </source>
</evidence>
<keyword evidence="9 11" id="KW-0482">Metalloprotease</keyword>
<keyword evidence="7 11" id="KW-0862">Zinc</keyword>
<dbReference type="GO" id="GO:0006508">
    <property type="term" value="P:proteolysis"/>
    <property type="evidence" value="ECO:0007669"/>
    <property type="project" value="UniProtKB-KW"/>
</dbReference>
<evidence type="ECO:0000256" key="7">
    <source>
        <dbReference type="ARBA" id="ARBA00022833"/>
    </source>
</evidence>
<organism evidence="13 14">
    <name type="scientific">Undibacterium jejuense</name>
    <dbReference type="NCBI Taxonomy" id="1344949"/>
    <lineage>
        <taxon>Bacteria</taxon>
        <taxon>Pseudomonadati</taxon>
        <taxon>Pseudomonadota</taxon>
        <taxon>Betaproteobacteria</taxon>
        <taxon>Burkholderiales</taxon>
        <taxon>Oxalobacteraceae</taxon>
        <taxon>Undibacterium</taxon>
    </lineage>
</organism>
<dbReference type="GO" id="GO:0016020">
    <property type="term" value="C:membrane"/>
    <property type="evidence" value="ECO:0007669"/>
    <property type="project" value="UniProtKB-SubCell"/>
</dbReference>
<dbReference type="InterPro" id="IPR004387">
    <property type="entry name" value="Pept_M50_Zn"/>
</dbReference>
<dbReference type="PANTHER" id="PTHR42837:SF2">
    <property type="entry name" value="MEMBRANE METALLOPROTEASE ARASP2, CHLOROPLASTIC-RELATED"/>
    <property type="match status" value="1"/>
</dbReference>
<dbReference type="InterPro" id="IPR036034">
    <property type="entry name" value="PDZ_sf"/>
</dbReference>